<keyword evidence="1" id="KW-1133">Transmembrane helix</keyword>
<proteinExistence type="predicted"/>
<keyword evidence="3" id="KW-1185">Reference proteome</keyword>
<accession>A0ABS6G0W9</accession>
<evidence type="ECO:0000313" key="3">
    <source>
        <dbReference type="Proteomes" id="UP000779508"/>
    </source>
</evidence>
<dbReference type="EMBL" id="JAHLQK010000001">
    <property type="protein sequence ID" value="MBU5675283.1"/>
    <property type="molecule type" value="Genomic_DNA"/>
</dbReference>
<keyword evidence="1" id="KW-0472">Membrane</keyword>
<feature type="transmembrane region" description="Helical" evidence="1">
    <location>
        <begin position="20"/>
        <end position="53"/>
    </location>
</feature>
<sequence length="130" mass="14815">MNWLRKFMLGRYGGDQLSIYLLVLSLVLTLIGQLVGIAALSTVGYIPLFAAGYRTLSKDVRKRGKENYKFAIFISPIYSKLKKVQNRIKGSKTHKYYKCSKCKTMVRVPKGKGKIKITCPKCKDKFIKNT</sequence>
<organism evidence="2 3">
    <name type="scientific">Alkaliphilus flagellatus</name>
    <dbReference type="NCBI Taxonomy" id="2841507"/>
    <lineage>
        <taxon>Bacteria</taxon>
        <taxon>Bacillati</taxon>
        <taxon>Bacillota</taxon>
        <taxon>Clostridia</taxon>
        <taxon>Peptostreptococcales</taxon>
        <taxon>Natronincolaceae</taxon>
        <taxon>Alkaliphilus</taxon>
    </lineage>
</organism>
<dbReference type="RefSeq" id="WP_216414777.1">
    <property type="nucleotide sequence ID" value="NZ_JAHLQK010000001.1"/>
</dbReference>
<evidence type="ECO:0008006" key="4">
    <source>
        <dbReference type="Google" id="ProtNLM"/>
    </source>
</evidence>
<keyword evidence="1" id="KW-0812">Transmembrane</keyword>
<dbReference type="Proteomes" id="UP000779508">
    <property type="component" value="Unassembled WGS sequence"/>
</dbReference>
<comment type="caution">
    <text evidence="2">The sequence shown here is derived from an EMBL/GenBank/DDBJ whole genome shotgun (WGS) entry which is preliminary data.</text>
</comment>
<evidence type="ECO:0000313" key="2">
    <source>
        <dbReference type="EMBL" id="MBU5675283.1"/>
    </source>
</evidence>
<name>A0ABS6G0W9_9FIRM</name>
<reference evidence="2 3" key="1">
    <citation type="submission" date="2021-06" db="EMBL/GenBank/DDBJ databases">
        <authorList>
            <person name="Sun Q."/>
            <person name="Li D."/>
        </authorList>
    </citation>
    <scope>NUCLEOTIDE SEQUENCE [LARGE SCALE GENOMIC DNA]</scope>
    <source>
        <strain evidence="2 3">MSJ-5</strain>
    </source>
</reference>
<gene>
    <name evidence="2" type="ORF">KQI88_02490</name>
</gene>
<protein>
    <recommendedName>
        <fullName evidence="4">Zn-finger containing protein</fullName>
    </recommendedName>
</protein>
<evidence type="ECO:0000256" key="1">
    <source>
        <dbReference type="SAM" id="Phobius"/>
    </source>
</evidence>